<dbReference type="Pfam" id="PF00732">
    <property type="entry name" value="GMC_oxred_N"/>
    <property type="match status" value="1"/>
</dbReference>
<dbReference type="SUPFAM" id="SSF51905">
    <property type="entry name" value="FAD/NAD(P)-binding domain"/>
    <property type="match status" value="1"/>
</dbReference>
<comment type="similarity">
    <text evidence="1 3">Belongs to the GMC oxidoreductase family.</text>
</comment>
<feature type="binding site" evidence="2">
    <location>
        <position position="252"/>
    </location>
    <ligand>
        <name>FAD</name>
        <dbReference type="ChEBI" id="CHEBI:57692"/>
    </ligand>
</feature>
<dbReference type="PANTHER" id="PTHR11552:SF210">
    <property type="entry name" value="GLUCOSE-METHANOL-CHOLINE OXIDOREDUCTASE N-TERMINAL DOMAIN-CONTAINING PROTEIN-RELATED"/>
    <property type="match status" value="1"/>
</dbReference>
<dbReference type="InterPro" id="IPR007867">
    <property type="entry name" value="GMC_OxRtase_C"/>
</dbReference>
<dbReference type="PIRSF" id="PIRSF000137">
    <property type="entry name" value="Alcohol_oxidase"/>
    <property type="match status" value="1"/>
</dbReference>
<dbReference type="PANTHER" id="PTHR11552">
    <property type="entry name" value="GLUCOSE-METHANOL-CHOLINE GMC OXIDOREDUCTASE"/>
    <property type="match status" value="1"/>
</dbReference>
<keyword evidence="3" id="KW-0285">Flavoprotein</keyword>
<name>A0A0G2GKZ9_9PEZI</name>
<evidence type="ECO:0000313" key="6">
    <source>
        <dbReference type="EMBL" id="KKY17580.1"/>
    </source>
</evidence>
<dbReference type="PROSITE" id="PS00623">
    <property type="entry name" value="GMC_OXRED_1"/>
    <property type="match status" value="1"/>
</dbReference>
<dbReference type="InterPro" id="IPR000172">
    <property type="entry name" value="GMC_OxRdtase_N"/>
</dbReference>
<feature type="domain" description="Glucose-methanol-choline oxidoreductase N-terminal" evidence="5">
    <location>
        <begin position="298"/>
        <end position="312"/>
    </location>
</feature>
<evidence type="ECO:0000259" key="5">
    <source>
        <dbReference type="PROSITE" id="PS00624"/>
    </source>
</evidence>
<evidence type="ECO:0000256" key="3">
    <source>
        <dbReference type="RuleBase" id="RU003968"/>
    </source>
</evidence>
<dbReference type="AlphaFoldDB" id="A0A0G2GKZ9"/>
<dbReference type="Gene3D" id="3.30.560.10">
    <property type="entry name" value="Glucose Oxidase, domain 3"/>
    <property type="match status" value="1"/>
</dbReference>
<proteinExistence type="inferred from homology"/>
<dbReference type="PROSITE" id="PS00624">
    <property type="entry name" value="GMC_OXRED_2"/>
    <property type="match status" value="1"/>
</dbReference>
<evidence type="ECO:0000256" key="2">
    <source>
        <dbReference type="PIRSR" id="PIRSR000137-2"/>
    </source>
</evidence>
<sequence length="617" mass="65279">MGDTANGANGANGASHALPALVTSASAFLEHDYDYVIIGGGTAGLVLAARLTEDPDISVGVLEAGKNKLDDPLEGMDGIVHNIPRGKVLGGSSGINYMMYVRGSERDYDDWAALSGDPGWSFANMRQYITKHQTLEPIPDSITNSAAMSTIGVNHGTNGPIHTSFNDTRLPIEDAFLAAADQAAHITEKPVDAWGGDHYGFYNGLGSVYHRGSNEPHSHPLAGKRSYAARGYFSEAGIAHRPNLRVLCEARVTRILLSDHDDGEEHNKPSAVGVAFTHASSNGQNEVRAKREVLLCAGAIQSPQVLELSGIGDPGVLARAGVDVKVPLPSVGENFQDHVVTGAAYGLAPGVISGDSLWHPQAMAEAQRALVEQAAGPLTATASGQGFVSYKQMASKEELDKTIASIRETQRKATAFQQRQLDLIIKHLEDDKSANIQYILIPAHGNLTDESIKDQSKLWMPGDPAKPEVVWGCALQYPVSRGSVHISSADPTAPPAINPSYLSHPSDVAILAAGLSLGDRIAAAPPLAPLLTDTRRLSPPASTDLQDPAAAAAAVRNWAIGEYHVAGSCAMGDTLDSELKVKGVGRLRVVDASAFPGHYTYGKAEHHRALMLCNSIL</sequence>
<reference evidence="6 7" key="2">
    <citation type="submission" date="2015-05" db="EMBL/GenBank/DDBJ databases">
        <title>Distinctive expansion of gene families associated with plant cell wall degradation and secondary metabolism in the genomes of grapevine trunk pathogens.</title>
        <authorList>
            <person name="Lawrence D.P."/>
            <person name="Travadon R."/>
            <person name="Rolshausen P.E."/>
            <person name="Baumgartner K."/>
        </authorList>
    </citation>
    <scope>NUCLEOTIDE SEQUENCE [LARGE SCALE GENOMIC DNA]</scope>
    <source>
        <strain evidence="6">DS831</strain>
    </source>
</reference>
<dbReference type="GO" id="GO:0016614">
    <property type="term" value="F:oxidoreductase activity, acting on CH-OH group of donors"/>
    <property type="evidence" value="ECO:0007669"/>
    <property type="project" value="InterPro"/>
</dbReference>
<protein>
    <submittedName>
        <fullName evidence="6">Putative aryl-alcohol dehydrogenase</fullName>
    </submittedName>
</protein>
<dbReference type="SUPFAM" id="SSF54373">
    <property type="entry name" value="FAD-linked reductases, C-terminal domain"/>
    <property type="match status" value="1"/>
</dbReference>
<evidence type="ECO:0000259" key="4">
    <source>
        <dbReference type="PROSITE" id="PS00623"/>
    </source>
</evidence>
<dbReference type="InterPro" id="IPR012132">
    <property type="entry name" value="GMC_OxRdtase"/>
</dbReference>
<dbReference type="InterPro" id="IPR036188">
    <property type="entry name" value="FAD/NAD-bd_sf"/>
</dbReference>
<accession>A0A0G2GKZ9</accession>
<dbReference type="Pfam" id="PF05199">
    <property type="entry name" value="GMC_oxred_C"/>
    <property type="match status" value="1"/>
</dbReference>
<dbReference type="GO" id="GO:0050660">
    <property type="term" value="F:flavin adenine dinucleotide binding"/>
    <property type="evidence" value="ECO:0007669"/>
    <property type="project" value="InterPro"/>
</dbReference>
<keyword evidence="2 3" id="KW-0274">FAD</keyword>
<comment type="caution">
    <text evidence="6">The sequence shown here is derived from an EMBL/GenBank/DDBJ whole genome shotgun (WGS) entry which is preliminary data.</text>
</comment>
<dbReference type="Gene3D" id="3.50.50.60">
    <property type="entry name" value="FAD/NAD(P)-binding domain"/>
    <property type="match status" value="2"/>
</dbReference>
<evidence type="ECO:0000256" key="1">
    <source>
        <dbReference type="ARBA" id="ARBA00010790"/>
    </source>
</evidence>
<dbReference type="Proteomes" id="UP000034182">
    <property type="component" value="Unassembled WGS sequence"/>
</dbReference>
<feature type="binding site" evidence="2">
    <location>
        <position position="88"/>
    </location>
    <ligand>
        <name>FAD</name>
        <dbReference type="ChEBI" id="CHEBI:57692"/>
    </ligand>
</feature>
<comment type="cofactor">
    <cofactor evidence="2">
        <name>FAD</name>
        <dbReference type="ChEBI" id="CHEBI:57692"/>
    </cofactor>
</comment>
<evidence type="ECO:0000313" key="7">
    <source>
        <dbReference type="Proteomes" id="UP000034182"/>
    </source>
</evidence>
<gene>
    <name evidence="6" type="ORF">UCDDS831_g06288</name>
</gene>
<reference evidence="6 7" key="1">
    <citation type="submission" date="2015-03" db="EMBL/GenBank/DDBJ databases">
        <authorList>
            <person name="Morales-Cruz A."/>
            <person name="Amrine K.C."/>
            <person name="Cantu D."/>
        </authorList>
    </citation>
    <scope>NUCLEOTIDE SEQUENCE [LARGE SCALE GENOMIC DNA]</scope>
    <source>
        <strain evidence="6">DS831</strain>
    </source>
</reference>
<dbReference type="EMBL" id="LAQI01000147">
    <property type="protein sequence ID" value="KKY17580.1"/>
    <property type="molecule type" value="Genomic_DNA"/>
</dbReference>
<organism evidence="6 7">
    <name type="scientific">Diplodia seriata</name>
    <dbReference type="NCBI Taxonomy" id="420778"/>
    <lineage>
        <taxon>Eukaryota</taxon>
        <taxon>Fungi</taxon>
        <taxon>Dikarya</taxon>
        <taxon>Ascomycota</taxon>
        <taxon>Pezizomycotina</taxon>
        <taxon>Dothideomycetes</taxon>
        <taxon>Dothideomycetes incertae sedis</taxon>
        <taxon>Botryosphaeriales</taxon>
        <taxon>Botryosphaeriaceae</taxon>
        <taxon>Diplodia</taxon>
    </lineage>
</organism>
<feature type="domain" description="Glucose-methanol-choline oxidoreductase N-terminal" evidence="4">
    <location>
        <begin position="86"/>
        <end position="109"/>
    </location>
</feature>